<evidence type="ECO:0000256" key="3">
    <source>
        <dbReference type="ARBA" id="ARBA00023125"/>
    </source>
</evidence>
<dbReference type="InterPro" id="IPR000847">
    <property type="entry name" value="LysR_HTH_N"/>
</dbReference>
<keyword evidence="2" id="KW-0805">Transcription regulation</keyword>
<comment type="similarity">
    <text evidence="1">Belongs to the LysR transcriptional regulatory family.</text>
</comment>
<dbReference type="InterPro" id="IPR036390">
    <property type="entry name" value="WH_DNA-bd_sf"/>
</dbReference>
<comment type="caution">
    <text evidence="6">The sequence shown here is derived from an EMBL/GenBank/DDBJ whole genome shotgun (WGS) entry which is preliminary data.</text>
</comment>
<protein>
    <submittedName>
        <fullName evidence="6">LysR family pca operon transcriptional activator</fullName>
    </submittedName>
</protein>
<reference evidence="6 7" key="1">
    <citation type="submission" date="2023-07" db="EMBL/GenBank/DDBJ databases">
        <title>Genomic Encyclopedia of Type Strains, Phase IV (KMG-IV): sequencing the most valuable type-strain genomes for metagenomic binning, comparative biology and taxonomic classification.</title>
        <authorList>
            <person name="Goeker M."/>
        </authorList>
    </citation>
    <scope>NUCLEOTIDE SEQUENCE [LARGE SCALE GENOMIC DNA]</scope>
    <source>
        <strain evidence="6 7">B6-8</strain>
    </source>
</reference>
<dbReference type="Gene3D" id="1.10.10.10">
    <property type="entry name" value="Winged helix-like DNA-binding domain superfamily/Winged helix DNA-binding domain"/>
    <property type="match status" value="1"/>
</dbReference>
<dbReference type="Pfam" id="PF00126">
    <property type="entry name" value="HTH_1"/>
    <property type="match status" value="1"/>
</dbReference>
<dbReference type="SUPFAM" id="SSF46785">
    <property type="entry name" value="Winged helix' DNA-binding domain"/>
    <property type="match status" value="1"/>
</dbReference>
<evidence type="ECO:0000259" key="5">
    <source>
        <dbReference type="PROSITE" id="PS50931"/>
    </source>
</evidence>
<evidence type="ECO:0000313" key="7">
    <source>
        <dbReference type="Proteomes" id="UP001241603"/>
    </source>
</evidence>
<keyword evidence="3" id="KW-0238">DNA-binding</keyword>
<dbReference type="InterPro" id="IPR012787">
    <property type="entry name" value="TF_PcaQ"/>
</dbReference>
<name>A0ABU0H8L9_9HYPH</name>
<evidence type="ECO:0000256" key="2">
    <source>
        <dbReference type="ARBA" id="ARBA00023015"/>
    </source>
</evidence>
<evidence type="ECO:0000313" key="6">
    <source>
        <dbReference type="EMBL" id="MDQ0438662.1"/>
    </source>
</evidence>
<evidence type="ECO:0000256" key="1">
    <source>
        <dbReference type="ARBA" id="ARBA00009437"/>
    </source>
</evidence>
<dbReference type="EMBL" id="JAUSVO010000004">
    <property type="protein sequence ID" value="MDQ0438662.1"/>
    <property type="molecule type" value="Genomic_DNA"/>
</dbReference>
<keyword evidence="7" id="KW-1185">Reference proteome</keyword>
<accession>A0ABU0H8L9</accession>
<sequence>MMIDRARGDIVDGRIKLRHLVCFLEVARLKSVVQASSVLGLSQPAASKTIQELEAILGVELFDRSRRNLILTSYGEVFQRYVGASLTSLKQGVRSIGQAESVVAFTVGALPTVSASILPSAVVHFTARRLGMRPRIITGPNAFLMSQLRVGDVDLVIGRMAEPEAMRGFAFEHLYSEAIALIVRPGHPLLATPSFDIGAIGAFQMLMPPPGSIIRPIVDRFLVANAIGPPRGGEIETVSDAFARSYVRTTDAVWIISQGVVIDDVAHGLLAMLPADTSDTLGPVGLTTRADTPPTLPVQLFAQSVREVVADRAGP</sequence>
<dbReference type="PANTHER" id="PTHR30419:SF8">
    <property type="entry name" value="NITROGEN ASSIMILATION TRANSCRIPTIONAL ACTIVATOR-RELATED"/>
    <property type="match status" value="1"/>
</dbReference>
<dbReference type="InterPro" id="IPR050950">
    <property type="entry name" value="HTH-type_LysR_regulators"/>
</dbReference>
<keyword evidence="4" id="KW-0804">Transcription</keyword>
<dbReference type="NCBIfam" id="TIGR02424">
    <property type="entry name" value="TF_pcaQ"/>
    <property type="match status" value="1"/>
</dbReference>
<gene>
    <name evidence="6" type="ORF">QO014_003057</name>
</gene>
<dbReference type="PRINTS" id="PR00039">
    <property type="entry name" value="HTHLYSR"/>
</dbReference>
<proteinExistence type="inferred from homology"/>
<dbReference type="SUPFAM" id="SSF53850">
    <property type="entry name" value="Periplasmic binding protein-like II"/>
    <property type="match status" value="1"/>
</dbReference>
<dbReference type="PANTHER" id="PTHR30419">
    <property type="entry name" value="HTH-TYPE TRANSCRIPTIONAL REGULATOR YBHD"/>
    <property type="match status" value="1"/>
</dbReference>
<dbReference type="InterPro" id="IPR036388">
    <property type="entry name" value="WH-like_DNA-bd_sf"/>
</dbReference>
<evidence type="ECO:0000256" key="4">
    <source>
        <dbReference type="ARBA" id="ARBA00023163"/>
    </source>
</evidence>
<dbReference type="Pfam" id="PF03466">
    <property type="entry name" value="LysR_substrate"/>
    <property type="match status" value="1"/>
</dbReference>
<dbReference type="InterPro" id="IPR005119">
    <property type="entry name" value="LysR_subst-bd"/>
</dbReference>
<organism evidence="6 7">
    <name type="scientific">Kaistia dalseonensis</name>
    <dbReference type="NCBI Taxonomy" id="410840"/>
    <lineage>
        <taxon>Bacteria</taxon>
        <taxon>Pseudomonadati</taxon>
        <taxon>Pseudomonadota</taxon>
        <taxon>Alphaproteobacteria</taxon>
        <taxon>Hyphomicrobiales</taxon>
        <taxon>Kaistiaceae</taxon>
        <taxon>Kaistia</taxon>
    </lineage>
</organism>
<dbReference type="Gene3D" id="3.40.190.10">
    <property type="entry name" value="Periplasmic binding protein-like II"/>
    <property type="match status" value="2"/>
</dbReference>
<dbReference type="PROSITE" id="PS50931">
    <property type="entry name" value="HTH_LYSR"/>
    <property type="match status" value="1"/>
</dbReference>
<feature type="domain" description="HTH lysR-type" evidence="5">
    <location>
        <begin position="15"/>
        <end position="72"/>
    </location>
</feature>
<dbReference type="Proteomes" id="UP001241603">
    <property type="component" value="Unassembled WGS sequence"/>
</dbReference>